<accession>A0A8S0SQF7</accession>
<dbReference type="EMBL" id="CACTIH010005492">
    <property type="protein sequence ID" value="CAA2995212.1"/>
    <property type="molecule type" value="Genomic_DNA"/>
</dbReference>
<gene>
    <name evidence="1" type="ORF">OLEA9_A070999</name>
</gene>
<dbReference type="Proteomes" id="UP000594638">
    <property type="component" value="Unassembled WGS sequence"/>
</dbReference>
<keyword evidence="2" id="KW-1185">Reference proteome</keyword>
<dbReference type="AlphaFoldDB" id="A0A8S0SQF7"/>
<protein>
    <submittedName>
        <fullName evidence="1">Uncharacterized protein</fullName>
    </submittedName>
</protein>
<reference evidence="1 2" key="1">
    <citation type="submission" date="2019-12" db="EMBL/GenBank/DDBJ databases">
        <authorList>
            <person name="Alioto T."/>
            <person name="Alioto T."/>
            <person name="Gomez Garrido J."/>
        </authorList>
    </citation>
    <scope>NUCLEOTIDE SEQUENCE [LARGE SCALE GENOMIC DNA]</scope>
</reference>
<dbReference type="Gramene" id="OE9A070999T1">
    <property type="protein sequence ID" value="OE9A070999C1"/>
    <property type="gene ID" value="OE9A070999"/>
</dbReference>
<proteinExistence type="predicted"/>
<name>A0A8S0SQF7_OLEEU</name>
<evidence type="ECO:0000313" key="1">
    <source>
        <dbReference type="EMBL" id="CAA2995212.1"/>
    </source>
</evidence>
<sequence length="178" mass="19218">MPLFSKHVKTPRETLTLTKNDGSFALGNVPSDTHIEAVKSNGSGHLLTSRTTPMAPKHGQTLEVIKLDPNPSLVERVTITRAGGARKQPPPPRATPRAIIATTTAYNGLKSYATIVGNVQVHPTMSTAPPDTSSVALYTSNTQGYVQDYGNLPLSTFLQFLALNIPKDRQSPCRYILP</sequence>
<comment type="caution">
    <text evidence="1">The sequence shown here is derived from an EMBL/GenBank/DDBJ whole genome shotgun (WGS) entry which is preliminary data.</text>
</comment>
<evidence type="ECO:0000313" key="2">
    <source>
        <dbReference type="Proteomes" id="UP000594638"/>
    </source>
</evidence>
<organism evidence="1 2">
    <name type="scientific">Olea europaea subsp. europaea</name>
    <dbReference type="NCBI Taxonomy" id="158383"/>
    <lineage>
        <taxon>Eukaryota</taxon>
        <taxon>Viridiplantae</taxon>
        <taxon>Streptophyta</taxon>
        <taxon>Embryophyta</taxon>
        <taxon>Tracheophyta</taxon>
        <taxon>Spermatophyta</taxon>
        <taxon>Magnoliopsida</taxon>
        <taxon>eudicotyledons</taxon>
        <taxon>Gunneridae</taxon>
        <taxon>Pentapetalae</taxon>
        <taxon>asterids</taxon>
        <taxon>lamiids</taxon>
        <taxon>Lamiales</taxon>
        <taxon>Oleaceae</taxon>
        <taxon>Oleeae</taxon>
        <taxon>Olea</taxon>
    </lineage>
</organism>